<feature type="coiled-coil region" evidence="4">
    <location>
        <begin position="1022"/>
        <end position="1049"/>
    </location>
</feature>
<dbReference type="InterPro" id="IPR008907">
    <property type="entry name" value="TPP/p25"/>
</dbReference>
<dbReference type="InterPro" id="IPR045203">
    <property type="entry name" value="RanGAP1/2"/>
</dbReference>
<dbReference type="RefSeq" id="XP_042918492.1">
    <property type="nucleotide sequence ID" value="XM_043068397.1"/>
</dbReference>
<dbReference type="Pfam" id="PF13516">
    <property type="entry name" value="LRR_6"/>
    <property type="match status" value="2"/>
</dbReference>
<dbReference type="AlphaFoldDB" id="A0A2K3D481"/>
<dbReference type="OMA" id="HRTGRTH"/>
<evidence type="ECO:0000256" key="3">
    <source>
        <dbReference type="ARBA" id="ARBA00022837"/>
    </source>
</evidence>
<dbReference type="PROSITE" id="PS50222">
    <property type="entry name" value="EF_HAND_2"/>
    <property type="match status" value="2"/>
</dbReference>
<feature type="region of interest" description="Disordered" evidence="5">
    <location>
        <begin position="903"/>
        <end position="943"/>
    </location>
</feature>
<dbReference type="PANTHER" id="PTHR46761:SF2">
    <property type="entry name" value="RAN GTPASE-ACTIVATING PROTEIN 1"/>
    <property type="match status" value="1"/>
</dbReference>
<dbReference type="InterPro" id="IPR001611">
    <property type="entry name" value="Leu-rich_rpt"/>
</dbReference>
<keyword evidence="3" id="KW-0106">Calcium</keyword>
<dbReference type="SUPFAM" id="SSF52047">
    <property type="entry name" value="RNI-like"/>
    <property type="match status" value="1"/>
</dbReference>
<dbReference type="Pfam" id="PF05517">
    <property type="entry name" value="p25-alpha"/>
    <property type="match status" value="1"/>
</dbReference>
<dbReference type="Gene3D" id="1.20.5.340">
    <property type="match status" value="1"/>
</dbReference>
<evidence type="ECO:0000313" key="8">
    <source>
        <dbReference type="Proteomes" id="UP000006906"/>
    </source>
</evidence>
<dbReference type="InterPro" id="IPR018247">
    <property type="entry name" value="EF_Hand_1_Ca_BS"/>
</dbReference>
<gene>
    <name evidence="7" type="ORF">CHLRE_12g522300v5</name>
</gene>
<dbReference type="PROSITE" id="PS51450">
    <property type="entry name" value="LRR"/>
    <property type="match status" value="1"/>
</dbReference>
<feature type="compositionally biased region" description="Low complexity" evidence="5">
    <location>
        <begin position="918"/>
        <end position="940"/>
    </location>
</feature>
<dbReference type="InParanoid" id="A0A2K3D481"/>
<dbReference type="PANTHER" id="PTHR46761">
    <property type="entry name" value="RAN GTPASE-ACTIVATING PROTEIN 1"/>
    <property type="match status" value="1"/>
</dbReference>
<name>A0A2K3D481_CHLRE</name>
<feature type="domain" description="EF-hand" evidence="6">
    <location>
        <begin position="554"/>
        <end position="589"/>
    </location>
</feature>
<dbReference type="Gene3D" id="3.80.10.10">
    <property type="entry name" value="Ribonuclease Inhibitor"/>
    <property type="match status" value="2"/>
</dbReference>
<keyword evidence="8" id="KW-1185">Reference proteome</keyword>
<evidence type="ECO:0000256" key="2">
    <source>
        <dbReference type="ARBA" id="ARBA00010994"/>
    </source>
</evidence>
<dbReference type="GO" id="GO:0046785">
    <property type="term" value="P:microtubule polymerization"/>
    <property type="evidence" value="ECO:0007669"/>
    <property type="project" value="InterPro"/>
</dbReference>
<feature type="region of interest" description="Disordered" evidence="5">
    <location>
        <begin position="767"/>
        <end position="867"/>
    </location>
</feature>
<dbReference type="SUPFAM" id="SSF47473">
    <property type="entry name" value="EF-hand"/>
    <property type="match status" value="1"/>
</dbReference>
<accession>A0A2K3D481</accession>
<feature type="compositionally biased region" description="Low complexity" evidence="5">
    <location>
        <begin position="441"/>
        <end position="469"/>
    </location>
</feature>
<feature type="region of interest" description="Disordered" evidence="5">
    <location>
        <begin position="434"/>
        <end position="520"/>
    </location>
</feature>
<evidence type="ECO:0000256" key="1">
    <source>
        <dbReference type="ARBA" id="ARBA00004430"/>
    </source>
</evidence>
<dbReference type="OrthoDB" id="120976at2759"/>
<feature type="compositionally biased region" description="Polar residues" evidence="5">
    <location>
        <begin position="1246"/>
        <end position="1255"/>
    </location>
</feature>
<comment type="similarity">
    <text evidence="2">Belongs to the TPPP family.</text>
</comment>
<feature type="region of interest" description="Disordered" evidence="5">
    <location>
        <begin position="1219"/>
        <end position="1255"/>
    </location>
</feature>
<dbReference type="InterPro" id="IPR032675">
    <property type="entry name" value="LRR_dom_sf"/>
</dbReference>
<comment type="subcellular location">
    <subcellularLocation>
        <location evidence="1">Cytoplasm</location>
        <location evidence="1">Cytoskeleton</location>
        <location evidence="1">Cilium axoneme</location>
    </subcellularLocation>
</comment>
<dbReference type="EMBL" id="CM008973">
    <property type="protein sequence ID" value="PNW75321.1"/>
    <property type="molecule type" value="Genomic_DNA"/>
</dbReference>
<protein>
    <recommendedName>
        <fullName evidence="6">EF-hand domain-containing protein</fullName>
    </recommendedName>
</protein>
<feature type="compositionally biased region" description="Low complexity" evidence="5">
    <location>
        <begin position="799"/>
        <end position="810"/>
    </location>
</feature>
<proteinExistence type="inferred from homology"/>
<dbReference type="GeneID" id="66055597"/>
<dbReference type="SMART" id="SM00368">
    <property type="entry name" value="LRR_RI"/>
    <property type="match status" value="4"/>
</dbReference>
<dbReference type="GO" id="GO:0005096">
    <property type="term" value="F:GTPase activator activity"/>
    <property type="evidence" value="ECO:0007669"/>
    <property type="project" value="InterPro"/>
</dbReference>
<organism evidence="7 8">
    <name type="scientific">Chlamydomonas reinhardtii</name>
    <name type="common">Chlamydomonas smithii</name>
    <dbReference type="NCBI Taxonomy" id="3055"/>
    <lineage>
        <taxon>Eukaryota</taxon>
        <taxon>Viridiplantae</taxon>
        <taxon>Chlorophyta</taxon>
        <taxon>core chlorophytes</taxon>
        <taxon>Chlorophyceae</taxon>
        <taxon>CS clade</taxon>
        <taxon>Chlamydomonadales</taxon>
        <taxon>Chlamydomonadaceae</taxon>
        <taxon>Chlamydomonas</taxon>
    </lineage>
</organism>
<evidence type="ECO:0000313" key="7">
    <source>
        <dbReference type="EMBL" id="PNW75321.1"/>
    </source>
</evidence>
<dbReference type="PROSITE" id="PS00018">
    <property type="entry name" value="EF_HAND_1"/>
    <property type="match status" value="1"/>
</dbReference>
<dbReference type="CDD" id="cd00051">
    <property type="entry name" value="EFh"/>
    <property type="match status" value="1"/>
</dbReference>
<evidence type="ECO:0000256" key="4">
    <source>
        <dbReference type="SAM" id="Coils"/>
    </source>
</evidence>
<reference evidence="7 8" key="1">
    <citation type="journal article" date="2007" name="Science">
        <title>The Chlamydomonas genome reveals the evolution of key animal and plant functions.</title>
        <authorList>
            <person name="Merchant S.S."/>
            <person name="Prochnik S.E."/>
            <person name="Vallon O."/>
            <person name="Harris E.H."/>
            <person name="Karpowicz S.J."/>
            <person name="Witman G.B."/>
            <person name="Terry A."/>
            <person name="Salamov A."/>
            <person name="Fritz-Laylin L.K."/>
            <person name="Marechal-Drouard L."/>
            <person name="Marshall W.F."/>
            <person name="Qu L.H."/>
            <person name="Nelson D.R."/>
            <person name="Sanderfoot A.A."/>
            <person name="Spalding M.H."/>
            <person name="Kapitonov V.V."/>
            <person name="Ren Q."/>
            <person name="Ferris P."/>
            <person name="Lindquist E."/>
            <person name="Shapiro H."/>
            <person name="Lucas S.M."/>
            <person name="Grimwood J."/>
            <person name="Schmutz J."/>
            <person name="Cardol P."/>
            <person name="Cerutti H."/>
            <person name="Chanfreau G."/>
            <person name="Chen C.L."/>
            <person name="Cognat V."/>
            <person name="Croft M.T."/>
            <person name="Dent R."/>
            <person name="Dutcher S."/>
            <person name="Fernandez E."/>
            <person name="Fukuzawa H."/>
            <person name="Gonzalez-Ballester D."/>
            <person name="Gonzalez-Halphen D."/>
            <person name="Hallmann A."/>
            <person name="Hanikenne M."/>
            <person name="Hippler M."/>
            <person name="Inwood W."/>
            <person name="Jabbari K."/>
            <person name="Kalanon M."/>
            <person name="Kuras R."/>
            <person name="Lefebvre P.A."/>
            <person name="Lemaire S.D."/>
            <person name="Lobanov A.V."/>
            <person name="Lohr M."/>
            <person name="Manuell A."/>
            <person name="Meier I."/>
            <person name="Mets L."/>
            <person name="Mittag M."/>
            <person name="Mittelmeier T."/>
            <person name="Moroney J.V."/>
            <person name="Moseley J."/>
            <person name="Napoli C."/>
            <person name="Nedelcu A.M."/>
            <person name="Niyogi K."/>
            <person name="Novoselov S.V."/>
            <person name="Paulsen I.T."/>
            <person name="Pazour G."/>
            <person name="Purton S."/>
            <person name="Ral J.P."/>
            <person name="Riano-Pachon D.M."/>
            <person name="Riekhof W."/>
            <person name="Rymarquis L."/>
            <person name="Schroda M."/>
            <person name="Stern D."/>
            <person name="Umen J."/>
            <person name="Willows R."/>
            <person name="Wilson N."/>
            <person name="Zimmer S.L."/>
            <person name="Allmer J."/>
            <person name="Balk J."/>
            <person name="Bisova K."/>
            <person name="Chen C.J."/>
            <person name="Elias M."/>
            <person name="Gendler K."/>
            <person name="Hauser C."/>
            <person name="Lamb M.R."/>
            <person name="Ledford H."/>
            <person name="Long J.C."/>
            <person name="Minagawa J."/>
            <person name="Page M.D."/>
            <person name="Pan J."/>
            <person name="Pootakham W."/>
            <person name="Roje S."/>
            <person name="Rose A."/>
            <person name="Stahlberg E."/>
            <person name="Terauchi A.M."/>
            <person name="Yang P."/>
            <person name="Ball S."/>
            <person name="Bowler C."/>
            <person name="Dieckmann C.L."/>
            <person name="Gladyshev V.N."/>
            <person name="Green P."/>
            <person name="Jorgensen R."/>
            <person name="Mayfield S."/>
            <person name="Mueller-Roeber B."/>
            <person name="Rajamani S."/>
            <person name="Sayre R.T."/>
            <person name="Brokstein P."/>
            <person name="Dubchak I."/>
            <person name="Goodstein D."/>
            <person name="Hornick L."/>
            <person name="Huang Y.W."/>
            <person name="Jhaveri J."/>
            <person name="Luo Y."/>
            <person name="Martinez D."/>
            <person name="Ngau W.C."/>
            <person name="Otillar B."/>
            <person name="Poliakov A."/>
            <person name="Porter A."/>
            <person name="Szajkowski L."/>
            <person name="Werner G."/>
            <person name="Zhou K."/>
            <person name="Grigoriev I.V."/>
            <person name="Rokhsar D.S."/>
            <person name="Grossman A.R."/>
        </authorList>
    </citation>
    <scope>NUCLEOTIDE SEQUENCE [LARGE SCALE GENOMIC DNA]</scope>
    <source>
        <strain evidence="8">CC-503</strain>
    </source>
</reference>
<evidence type="ECO:0000256" key="5">
    <source>
        <dbReference type="SAM" id="MobiDB-lite"/>
    </source>
</evidence>
<dbReference type="GO" id="GO:0005509">
    <property type="term" value="F:calcium ion binding"/>
    <property type="evidence" value="ECO:0007669"/>
    <property type="project" value="InterPro"/>
</dbReference>
<dbReference type="GO" id="GO:0015631">
    <property type="term" value="F:tubulin binding"/>
    <property type="evidence" value="ECO:0007669"/>
    <property type="project" value="InterPro"/>
</dbReference>
<dbReference type="KEGG" id="cre:CHLRE_12g522300v5"/>
<dbReference type="InterPro" id="IPR011992">
    <property type="entry name" value="EF-hand-dom_pair"/>
</dbReference>
<dbReference type="Pfam" id="PF13499">
    <property type="entry name" value="EF-hand_7"/>
    <property type="match status" value="1"/>
</dbReference>
<feature type="compositionally biased region" description="Gly residues" evidence="5">
    <location>
        <begin position="850"/>
        <end position="867"/>
    </location>
</feature>
<dbReference type="Gramene" id="PNW75321">
    <property type="protein sequence ID" value="PNW75321"/>
    <property type="gene ID" value="CHLRE_12g522300v5"/>
</dbReference>
<sequence length="1255" mass="128899">MPDLLTALTSGQRYCSITSPTETLPDGSVISLCAVLPMATFELLSFHNLSLSSNSWAAIADACSKTRALQRLVFKDCSFSLGGQGLSMFSRALSAADLQSLEVMNSLLGDDFVAGLSEGSLLGNERFTTLRLTGCGLGDSAVVRLAKAIEGVGMMCSLRLLDLSHNRIGDSGACALAAMLGSEPNATSASVPLNTLELEGNQLTDVGGLALCRAAKAALMLQRLNLSLNPGITSATMMGLADAVRFNTGTLKEVAVAGCRAGEDAAVALVRAANKNTTLQLLDIRGVPLAAEGVTHLCALLRYTTSLNTLRVDVASAEGAEAIARDLPANRSLMHITLGGPVPDGLLAAMSEILAANTVRRMHASPATSSPHIHAWIEESTHAYAARGLGQPSGAGAVPGGNAYPYHAAAAAVPPVHAGLGTIHTAIPGAHAGAQYPSINAPQQPQPVSAAAAYGHQQQHVPQPHQQQHAGHGRSRSPSPGRDGPTPPEYTRSPRSEAGGSVYSHATHRTGRTHRTHRTNNSYVSFGGFTDMSRRTIMVGSTPLRVSASLAAGGAAEKAAIIFRNHDQNDDNHLNRQEMLAALQEMGVLNGIKAKHIGRFLDSEFKKADWDKDGRISLQDFISYYERIAYYQAQMAREGRIKSMANLNRQMVPTGVEHNSHLKRVFKNYARLAIGQGRVYADGQPQMNSAQFHRLCQDAGFMEPEGRLSTTAVDVIFTRHRAANSRRMSFKDFIAGLAACAYEMGFQFDDILEVLGANQQAQAAAAGGKAGAGGQPLTPTESARDSVSESSGVHYVHNPQQPQSQQAAPLPGDPSFDVLGVPLATVHEGAEGKKKAKTKKAGSTRSGAGSAAGGSRAGGTAAGGGGVRSSMNTNPLYDSQDFIPGAAAAAAGGPAHSSFNLHGALGANAGGRGGRGSPGTQSPGRNSAPGHAPGAGLPQAAGGGVVQPSDLAVLEARVRLELEAAVRQMEERVAALGPSASGERSGGVSSSGLPASADALLGAKLRQLEGQVTGVVSRQDELDKVSSQLASLQDILNKLAEEMVRIKQRADTAHSTAASAVSAATAAANAAGSGGSAAAAAAAVEERLGAVSSQLGGVQDGVSAVGRDVASLSGRLEGLGGQVAANRSAAQQQSAQLTQLQAQVAQLSSQVSSAVTTSSMEAAVSGAEKRLQDRMQRYDGALLQVAKQVDALDQRLREEQEGNIKTIEMLLAAAGGAPAAAAGGAGASAGGAGASSGGGLSEVRSGGSNTLPAAR</sequence>
<feature type="compositionally biased region" description="Gly residues" evidence="5">
    <location>
        <begin position="1223"/>
        <end position="1240"/>
    </location>
</feature>
<feature type="compositionally biased region" description="Gly residues" evidence="5">
    <location>
        <begin position="908"/>
        <end position="917"/>
    </location>
</feature>
<dbReference type="Gene3D" id="1.10.238.10">
    <property type="entry name" value="EF-hand"/>
    <property type="match status" value="2"/>
</dbReference>
<evidence type="ECO:0000259" key="6">
    <source>
        <dbReference type="PROSITE" id="PS50222"/>
    </source>
</evidence>
<dbReference type="Proteomes" id="UP000006906">
    <property type="component" value="Chromosome 12"/>
</dbReference>
<keyword evidence="4" id="KW-0175">Coiled coil</keyword>
<feature type="domain" description="EF-hand" evidence="6">
    <location>
        <begin position="596"/>
        <end position="631"/>
    </location>
</feature>
<dbReference type="GO" id="GO:0005930">
    <property type="term" value="C:axoneme"/>
    <property type="evidence" value="ECO:0007669"/>
    <property type="project" value="UniProtKB-SubCell"/>
</dbReference>
<feature type="compositionally biased region" description="Basic residues" evidence="5">
    <location>
        <begin position="506"/>
        <end position="518"/>
    </location>
</feature>
<dbReference type="InterPro" id="IPR002048">
    <property type="entry name" value="EF_hand_dom"/>
</dbReference>